<dbReference type="AlphaFoldDB" id="A0AAP0GK59"/>
<dbReference type="PANTHER" id="PTHR47420">
    <property type="entry name" value="HISTONE-LYSINE N-METHYLTRANSFERASE ASHR2"/>
    <property type="match status" value="1"/>
</dbReference>
<dbReference type="PANTHER" id="PTHR47420:SF3">
    <property type="entry name" value="HISTONE-LYSINE N-METHYLTRANSFERASE ASHR2"/>
    <property type="match status" value="1"/>
</dbReference>
<comment type="caution">
    <text evidence="1">The sequence shown here is derived from an EMBL/GenBank/DDBJ whole genome shotgun (WGS) entry which is preliminary data.</text>
</comment>
<evidence type="ECO:0000313" key="1">
    <source>
        <dbReference type="EMBL" id="KAK9052366.1"/>
    </source>
</evidence>
<proteinExistence type="predicted"/>
<sequence>METTAGGREMVALCPLKGGEIVLRDSPILHYSAIHFHSDNHPDSHGYCSNCFTTIAQQSQDVSCLTCGCRFCTLDCQSTASATSHTPWACQALTASSLPSSKRF</sequence>
<keyword evidence="2" id="KW-1185">Reference proteome</keyword>
<protein>
    <submittedName>
        <fullName evidence="1">Uncharacterized protein</fullName>
    </submittedName>
</protein>
<dbReference type="InterPro" id="IPR044238">
    <property type="entry name" value="ASHR2-like"/>
</dbReference>
<organism evidence="1 2">
    <name type="scientific">Deinandra increscens subsp. villosa</name>
    <dbReference type="NCBI Taxonomy" id="3103831"/>
    <lineage>
        <taxon>Eukaryota</taxon>
        <taxon>Viridiplantae</taxon>
        <taxon>Streptophyta</taxon>
        <taxon>Embryophyta</taxon>
        <taxon>Tracheophyta</taxon>
        <taxon>Spermatophyta</taxon>
        <taxon>Magnoliopsida</taxon>
        <taxon>eudicotyledons</taxon>
        <taxon>Gunneridae</taxon>
        <taxon>Pentapetalae</taxon>
        <taxon>asterids</taxon>
        <taxon>campanulids</taxon>
        <taxon>Asterales</taxon>
        <taxon>Asteraceae</taxon>
        <taxon>Asteroideae</taxon>
        <taxon>Heliantheae alliance</taxon>
        <taxon>Madieae</taxon>
        <taxon>Madiinae</taxon>
        <taxon>Deinandra</taxon>
    </lineage>
</organism>
<dbReference type="Proteomes" id="UP001408789">
    <property type="component" value="Unassembled WGS sequence"/>
</dbReference>
<accession>A0AAP0GK59</accession>
<evidence type="ECO:0000313" key="2">
    <source>
        <dbReference type="Proteomes" id="UP001408789"/>
    </source>
</evidence>
<name>A0AAP0GK59_9ASTR</name>
<dbReference type="EMBL" id="JBCNJP010000027">
    <property type="protein sequence ID" value="KAK9052366.1"/>
    <property type="molecule type" value="Genomic_DNA"/>
</dbReference>
<reference evidence="1 2" key="1">
    <citation type="submission" date="2024-04" db="EMBL/GenBank/DDBJ databases">
        <title>The reference genome of an endangered Asteraceae, Deinandra increscens subsp. villosa, native to the Central Coast of California.</title>
        <authorList>
            <person name="Guilliams M."/>
            <person name="Hasenstab-Lehman K."/>
            <person name="Meyer R."/>
            <person name="Mcevoy S."/>
        </authorList>
    </citation>
    <scope>NUCLEOTIDE SEQUENCE [LARGE SCALE GENOMIC DNA]</scope>
    <source>
        <tissue evidence="1">Leaf</tissue>
    </source>
</reference>
<gene>
    <name evidence="1" type="ORF">SSX86_028995</name>
</gene>